<feature type="chain" id="PRO_5043485350" evidence="1">
    <location>
        <begin position="21"/>
        <end position="325"/>
    </location>
</feature>
<keyword evidence="1" id="KW-0732">Signal</keyword>
<feature type="signal peptide" evidence="1">
    <location>
        <begin position="1"/>
        <end position="20"/>
    </location>
</feature>
<name>A0AAV8UHS4_9RHOD</name>
<organism evidence="2 3">
    <name type="scientific">Rhodosorus marinus</name>
    <dbReference type="NCBI Taxonomy" id="101924"/>
    <lineage>
        <taxon>Eukaryota</taxon>
        <taxon>Rhodophyta</taxon>
        <taxon>Stylonematophyceae</taxon>
        <taxon>Stylonematales</taxon>
        <taxon>Stylonemataceae</taxon>
        <taxon>Rhodosorus</taxon>
    </lineage>
</organism>
<evidence type="ECO:0000256" key="1">
    <source>
        <dbReference type="SAM" id="SignalP"/>
    </source>
</evidence>
<comment type="caution">
    <text evidence="2">The sequence shown here is derived from an EMBL/GenBank/DDBJ whole genome shotgun (WGS) entry which is preliminary data.</text>
</comment>
<dbReference type="EMBL" id="JAMWBK010000012">
    <property type="protein sequence ID" value="KAJ8901006.1"/>
    <property type="molecule type" value="Genomic_DNA"/>
</dbReference>
<proteinExistence type="predicted"/>
<evidence type="ECO:0000313" key="3">
    <source>
        <dbReference type="Proteomes" id="UP001157974"/>
    </source>
</evidence>
<keyword evidence="3" id="KW-1185">Reference proteome</keyword>
<protein>
    <submittedName>
        <fullName evidence="2">Uncharacterized protein</fullName>
    </submittedName>
</protein>
<dbReference type="Proteomes" id="UP001157974">
    <property type="component" value="Unassembled WGS sequence"/>
</dbReference>
<accession>A0AAV8UHS4</accession>
<evidence type="ECO:0000313" key="2">
    <source>
        <dbReference type="EMBL" id="KAJ8901006.1"/>
    </source>
</evidence>
<gene>
    <name evidence="2" type="ORF">NDN08_004868</name>
</gene>
<sequence length="325" mass="35252">MGSIRLSALFVLVLFGSALGGVRRPHVFGDERLAIGTCSQETENFLKVNVASLEDKNCIVLHLSRRTPVARACATKEPDGNCIKITISSSRRFAKLKSVSIGLYGAGLTPPEDSSAYQFGVDSGNNPMTTSEVEICLDQIPRGDESCCTEDLQFLLSANVVLLRRSEQKFCSLEIPCDFGDDGAQRTNNCSDIGFPSICNAALLGVVGDECTSTYSSNDVGVVRRIGKGNDCGCQLKTCGYMSRLVDDEGKLSSEFRTGNVGEACESFDAIGVISQDADLRKGCLCEVVNPYCYTRLESQEDDLCFFRYMQEDYPCEVGNLNGVS</sequence>
<reference evidence="2 3" key="1">
    <citation type="journal article" date="2023" name="Nat. Commun.">
        <title>Origin of minicircular mitochondrial genomes in red algae.</title>
        <authorList>
            <person name="Lee Y."/>
            <person name="Cho C.H."/>
            <person name="Lee Y.M."/>
            <person name="Park S.I."/>
            <person name="Yang J.H."/>
            <person name="West J.A."/>
            <person name="Bhattacharya D."/>
            <person name="Yoon H.S."/>
        </authorList>
    </citation>
    <scope>NUCLEOTIDE SEQUENCE [LARGE SCALE GENOMIC DNA]</scope>
    <source>
        <strain evidence="2 3">CCMP1338</strain>
        <tissue evidence="2">Whole cell</tissue>
    </source>
</reference>
<dbReference type="AlphaFoldDB" id="A0AAV8UHS4"/>